<dbReference type="EMBL" id="SRLO01000124">
    <property type="protein sequence ID" value="TNN73479.1"/>
    <property type="molecule type" value="Genomic_DNA"/>
</dbReference>
<dbReference type="Proteomes" id="UP000314294">
    <property type="component" value="Unassembled WGS sequence"/>
</dbReference>
<evidence type="ECO:0000313" key="2">
    <source>
        <dbReference type="Proteomes" id="UP000314294"/>
    </source>
</evidence>
<comment type="caution">
    <text evidence="1">The sequence shown here is derived from an EMBL/GenBank/DDBJ whole genome shotgun (WGS) entry which is preliminary data.</text>
</comment>
<keyword evidence="2" id="KW-1185">Reference proteome</keyword>
<accession>A0A4Z2I604</accession>
<reference evidence="1 2" key="1">
    <citation type="submission" date="2019-03" db="EMBL/GenBank/DDBJ databases">
        <title>First draft genome of Liparis tanakae, snailfish: a comprehensive survey of snailfish specific genes.</title>
        <authorList>
            <person name="Kim W."/>
            <person name="Song I."/>
            <person name="Jeong J.-H."/>
            <person name="Kim D."/>
            <person name="Kim S."/>
            <person name="Ryu S."/>
            <person name="Song J.Y."/>
            <person name="Lee S.K."/>
        </authorList>
    </citation>
    <scope>NUCLEOTIDE SEQUENCE [LARGE SCALE GENOMIC DNA]</scope>
    <source>
        <tissue evidence="1">Muscle</tissue>
    </source>
</reference>
<name>A0A4Z2I604_9TELE</name>
<gene>
    <name evidence="1" type="ORF">EYF80_016269</name>
</gene>
<proteinExistence type="predicted"/>
<dbReference type="AlphaFoldDB" id="A0A4Z2I604"/>
<sequence>MFSQTASTVRYVTGQLHTDNEPPAHQATHSLTLPSKVSLNQVSVRLEAFDPENEISTLL</sequence>
<protein>
    <submittedName>
        <fullName evidence="1">Uncharacterized protein</fullName>
    </submittedName>
</protein>
<organism evidence="1 2">
    <name type="scientific">Liparis tanakae</name>
    <name type="common">Tanaka's snailfish</name>
    <dbReference type="NCBI Taxonomy" id="230148"/>
    <lineage>
        <taxon>Eukaryota</taxon>
        <taxon>Metazoa</taxon>
        <taxon>Chordata</taxon>
        <taxon>Craniata</taxon>
        <taxon>Vertebrata</taxon>
        <taxon>Euteleostomi</taxon>
        <taxon>Actinopterygii</taxon>
        <taxon>Neopterygii</taxon>
        <taxon>Teleostei</taxon>
        <taxon>Neoteleostei</taxon>
        <taxon>Acanthomorphata</taxon>
        <taxon>Eupercaria</taxon>
        <taxon>Perciformes</taxon>
        <taxon>Cottioidei</taxon>
        <taxon>Cottales</taxon>
        <taxon>Liparidae</taxon>
        <taxon>Liparis</taxon>
    </lineage>
</organism>
<evidence type="ECO:0000313" key="1">
    <source>
        <dbReference type="EMBL" id="TNN73479.1"/>
    </source>
</evidence>